<evidence type="ECO:0000256" key="4">
    <source>
        <dbReference type="ARBA" id="ARBA00022833"/>
    </source>
</evidence>
<evidence type="ECO:0000256" key="1">
    <source>
        <dbReference type="ARBA" id="ARBA00001947"/>
    </source>
</evidence>
<dbReference type="GO" id="GO:0008198">
    <property type="term" value="F:ferrous iron binding"/>
    <property type="evidence" value="ECO:0007669"/>
    <property type="project" value="InterPro"/>
</dbReference>
<proteinExistence type="inferred from homology"/>
<evidence type="ECO:0000256" key="2">
    <source>
        <dbReference type="ARBA" id="ARBA00007581"/>
    </source>
</evidence>
<dbReference type="GeneID" id="91100525"/>
<dbReference type="CDD" id="cd07363">
    <property type="entry name" value="45_DOPA_Dioxygenase"/>
    <property type="match status" value="1"/>
</dbReference>
<keyword evidence="4" id="KW-0862">Zinc</keyword>
<evidence type="ECO:0000259" key="6">
    <source>
        <dbReference type="Pfam" id="PF02900"/>
    </source>
</evidence>
<evidence type="ECO:0000256" key="5">
    <source>
        <dbReference type="ARBA" id="ARBA00023002"/>
    </source>
</evidence>
<sequence>MVNQSSTKADVYFLSHGGPPTVEQTYSDPFKAWQTFGKIINSNPPKGIVAVSAHWENDKGLGGSEGVIVNSNPSNPLIYDFYNFPKRLYELKFRSTFTPELESTVLDALKESGILFSREDRGFDHGVWIPFKAAFGESTQIPIIQVSLPSSSDPRASVKLGRALSKVRDEGYTVVATGQSVHNLRDLFTGQRMPYTKPFLNLLNHSLSSPDPISSTIDILKTPLYKKSHPTDEHFYPLFVALGALDKEEYRNRKELISGVWDAQGLPAEDEGLGWSMYRWSTSTSLE</sequence>
<gene>
    <name evidence="7" type="ORF">V865_001721</name>
</gene>
<evidence type="ECO:0000313" key="7">
    <source>
        <dbReference type="EMBL" id="WWD03666.1"/>
    </source>
</evidence>
<dbReference type="EMBL" id="CP144089">
    <property type="protein sequence ID" value="WWD03666.1"/>
    <property type="molecule type" value="Genomic_DNA"/>
</dbReference>
<dbReference type="PANTHER" id="PTHR30096">
    <property type="entry name" value="4,5-DOPA DIOXYGENASE EXTRADIOL-LIKE PROTEIN"/>
    <property type="match status" value="1"/>
</dbReference>
<dbReference type="SUPFAM" id="SSF53213">
    <property type="entry name" value="LigB-like"/>
    <property type="match status" value="1"/>
</dbReference>
<dbReference type="GO" id="GO:0008270">
    <property type="term" value="F:zinc ion binding"/>
    <property type="evidence" value="ECO:0007669"/>
    <property type="project" value="InterPro"/>
</dbReference>
<dbReference type="Pfam" id="PF02900">
    <property type="entry name" value="LigB"/>
    <property type="match status" value="1"/>
</dbReference>
<comment type="similarity">
    <text evidence="2">Belongs to the DODA-type extradiol aromatic ring-opening dioxygenase family.</text>
</comment>
<dbReference type="Gene3D" id="3.40.830.10">
    <property type="entry name" value="LigB-like"/>
    <property type="match status" value="1"/>
</dbReference>
<dbReference type="GO" id="GO:0016702">
    <property type="term" value="F:oxidoreductase activity, acting on single donors with incorporation of molecular oxygen, incorporation of two atoms of oxygen"/>
    <property type="evidence" value="ECO:0007669"/>
    <property type="project" value="UniProtKB-ARBA"/>
</dbReference>
<dbReference type="PANTHER" id="PTHR30096:SF0">
    <property type="entry name" value="4,5-DOPA DIOXYGENASE EXTRADIOL-LIKE PROTEIN"/>
    <property type="match status" value="1"/>
</dbReference>
<dbReference type="PIRSF" id="PIRSF006157">
    <property type="entry name" value="Doxgns_DODA"/>
    <property type="match status" value="1"/>
</dbReference>
<comment type="cofactor">
    <cofactor evidence="1">
        <name>Zn(2+)</name>
        <dbReference type="ChEBI" id="CHEBI:29105"/>
    </cofactor>
</comment>
<evidence type="ECO:0000256" key="3">
    <source>
        <dbReference type="ARBA" id="ARBA00022723"/>
    </source>
</evidence>
<organism evidence="7 8">
    <name type="scientific">Kwoniella europaea PYCC6329</name>
    <dbReference type="NCBI Taxonomy" id="1423913"/>
    <lineage>
        <taxon>Eukaryota</taxon>
        <taxon>Fungi</taxon>
        <taxon>Dikarya</taxon>
        <taxon>Basidiomycota</taxon>
        <taxon>Agaricomycotina</taxon>
        <taxon>Tremellomycetes</taxon>
        <taxon>Tremellales</taxon>
        <taxon>Cryptococcaceae</taxon>
        <taxon>Kwoniella</taxon>
    </lineage>
</organism>
<accession>A0AAX4KAW9</accession>
<dbReference type="Proteomes" id="UP001358614">
    <property type="component" value="Chromosome 1"/>
</dbReference>
<keyword evidence="3" id="KW-0479">Metal-binding</keyword>
<reference evidence="7 8" key="1">
    <citation type="submission" date="2024-01" db="EMBL/GenBank/DDBJ databases">
        <title>Comparative genomics of Cryptococcus and Kwoniella reveals pathogenesis evolution and contrasting modes of karyotype evolution via chromosome fusion or intercentromeric recombination.</title>
        <authorList>
            <person name="Coelho M.A."/>
            <person name="David-Palma M."/>
            <person name="Shea T."/>
            <person name="Bowers K."/>
            <person name="McGinley-Smith S."/>
            <person name="Mohammad A.W."/>
            <person name="Gnirke A."/>
            <person name="Yurkov A.M."/>
            <person name="Nowrousian M."/>
            <person name="Sun S."/>
            <person name="Cuomo C.A."/>
            <person name="Heitman J."/>
        </authorList>
    </citation>
    <scope>NUCLEOTIDE SEQUENCE [LARGE SCALE GENOMIC DNA]</scope>
    <source>
        <strain evidence="7 8">PYCC6329</strain>
    </source>
</reference>
<keyword evidence="5" id="KW-0560">Oxidoreductase</keyword>
<dbReference type="KEGG" id="ker:91100525"/>
<dbReference type="InterPro" id="IPR004183">
    <property type="entry name" value="Xdiol_dOase_suB"/>
</dbReference>
<name>A0AAX4KAW9_9TREE</name>
<feature type="domain" description="Extradiol ring-cleavage dioxygenase class III enzyme subunit B" evidence="6">
    <location>
        <begin position="14"/>
        <end position="260"/>
    </location>
</feature>
<dbReference type="AlphaFoldDB" id="A0AAX4KAW9"/>
<evidence type="ECO:0000313" key="8">
    <source>
        <dbReference type="Proteomes" id="UP001358614"/>
    </source>
</evidence>
<dbReference type="RefSeq" id="XP_066081633.1">
    <property type="nucleotide sequence ID" value="XM_066225536.1"/>
</dbReference>
<protein>
    <recommendedName>
        <fullName evidence="6">Extradiol ring-cleavage dioxygenase class III enzyme subunit B domain-containing protein</fullName>
    </recommendedName>
</protein>
<dbReference type="InterPro" id="IPR014436">
    <property type="entry name" value="Extradiol_dOase_DODA"/>
</dbReference>
<keyword evidence="8" id="KW-1185">Reference proteome</keyword>